<organism evidence="8 9">
    <name type="scientific">Streptomyces roseoviridis</name>
    <dbReference type="NCBI Taxonomy" id="67361"/>
    <lineage>
        <taxon>Bacteria</taxon>
        <taxon>Bacillati</taxon>
        <taxon>Actinomycetota</taxon>
        <taxon>Actinomycetes</taxon>
        <taxon>Kitasatosporales</taxon>
        <taxon>Streptomycetaceae</taxon>
        <taxon>Streptomyces</taxon>
    </lineage>
</organism>
<evidence type="ECO:0000313" key="9">
    <source>
        <dbReference type="Proteomes" id="UP001589716"/>
    </source>
</evidence>
<proteinExistence type="predicted"/>
<evidence type="ECO:0000313" key="8">
    <source>
        <dbReference type="EMBL" id="MFB9553352.1"/>
    </source>
</evidence>
<evidence type="ECO:0000256" key="1">
    <source>
        <dbReference type="ARBA" id="ARBA00004651"/>
    </source>
</evidence>
<dbReference type="SUPFAM" id="SSF103473">
    <property type="entry name" value="MFS general substrate transporter"/>
    <property type="match status" value="1"/>
</dbReference>
<keyword evidence="2" id="KW-0813">Transport</keyword>
<keyword evidence="3" id="KW-1003">Cell membrane</keyword>
<gene>
    <name evidence="8" type="ORF">ACFFTP_03970</name>
</gene>
<dbReference type="InterPro" id="IPR050171">
    <property type="entry name" value="MFS_Transporters"/>
</dbReference>
<dbReference type="EMBL" id="JBHMCT010000004">
    <property type="protein sequence ID" value="MFB9553352.1"/>
    <property type="molecule type" value="Genomic_DNA"/>
</dbReference>
<accession>A0ABV5QIR3</accession>
<name>A0ABV5QIR3_9ACTN</name>
<keyword evidence="5 7" id="KW-1133">Transmembrane helix</keyword>
<dbReference type="InterPro" id="IPR011701">
    <property type="entry name" value="MFS"/>
</dbReference>
<evidence type="ECO:0000256" key="2">
    <source>
        <dbReference type="ARBA" id="ARBA00022448"/>
    </source>
</evidence>
<dbReference type="Proteomes" id="UP001589716">
    <property type="component" value="Unassembled WGS sequence"/>
</dbReference>
<evidence type="ECO:0000256" key="6">
    <source>
        <dbReference type="ARBA" id="ARBA00023136"/>
    </source>
</evidence>
<feature type="transmembrane region" description="Helical" evidence="7">
    <location>
        <begin position="52"/>
        <end position="72"/>
    </location>
</feature>
<keyword evidence="4 7" id="KW-0812">Transmembrane</keyword>
<feature type="transmembrane region" description="Helical" evidence="7">
    <location>
        <begin position="174"/>
        <end position="194"/>
    </location>
</feature>
<keyword evidence="9" id="KW-1185">Reference proteome</keyword>
<dbReference type="PANTHER" id="PTHR23517:SF2">
    <property type="entry name" value="MULTIDRUG RESISTANCE PROTEIN MDTH"/>
    <property type="match status" value="1"/>
</dbReference>
<evidence type="ECO:0000256" key="5">
    <source>
        <dbReference type="ARBA" id="ARBA00022989"/>
    </source>
</evidence>
<comment type="caution">
    <text evidence="8">The sequence shown here is derived from an EMBL/GenBank/DDBJ whole genome shotgun (WGS) entry which is preliminary data.</text>
</comment>
<keyword evidence="6 7" id="KW-0472">Membrane</keyword>
<feature type="transmembrane region" description="Helical" evidence="7">
    <location>
        <begin position="318"/>
        <end position="336"/>
    </location>
</feature>
<dbReference type="InterPro" id="IPR036259">
    <property type="entry name" value="MFS_trans_sf"/>
</dbReference>
<evidence type="ECO:0000256" key="7">
    <source>
        <dbReference type="SAM" id="Phobius"/>
    </source>
</evidence>
<dbReference type="RefSeq" id="WP_345490397.1">
    <property type="nucleotide sequence ID" value="NZ_BAAAWU010000001.1"/>
</dbReference>
<dbReference type="Pfam" id="PF07690">
    <property type="entry name" value="MFS_1"/>
    <property type="match status" value="1"/>
</dbReference>
<sequence length="427" mass="44316">MSRPASWHRTALDRIPGGRDGRRMLLISIIDKTGTGLWAGCTALYFTYVSGLGLGQVGLLMTVAGGVGIAGAPLAGRLADRFPLVRVIVAAQLMRGLALLALLTTDDFLLLTVYSALGALPDRAGSVLIKLYAARIAGPDRVRYQAIQRTTVNIGWSIGGLGAAAALTTGSTRAYTVLLVGNVLTYLVIALLTLRCAEPPAPSRVAATATDAPRTKPANPWRDRTFLAYTATEAALFLDDTILQVAIPLWIVHATAAPVGLAPLLLVLNTVLVVLFQVPLARFAATTQAARRLLIPLSGLFVVGTAALAVSATGGRTLAVTALAAAVIALTFAEIIHATASWELSVALAPADAQGAYLGVHGIAHSTQRFAGPLLITGVMTAGPLAWPLLGLALVAAGAAQHRLIRDRLAKPAQSSLSVPTVTVSEH</sequence>
<evidence type="ECO:0000256" key="4">
    <source>
        <dbReference type="ARBA" id="ARBA00022692"/>
    </source>
</evidence>
<reference evidence="8 9" key="1">
    <citation type="submission" date="2024-09" db="EMBL/GenBank/DDBJ databases">
        <authorList>
            <person name="Sun Q."/>
            <person name="Mori K."/>
        </authorList>
    </citation>
    <scope>NUCLEOTIDE SEQUENCE [LARGE SCALE GENOMIC DNA]</scope>
    <source>
        <strain evidence="8 9">JCM 4414</strain>
    </source>
</reference>
<dbReference type="PANTHER" id="PTHR23517">
    <property type="entry name" value="RESISTANCE PROTEIN MDTM, PUTATIVE-RELATED-RELATED"/>
    <property type="match status" value="1"/>
</dbReference>
<feature type="transmembrane region" description="Helical" evidence="7">
    <location>
        <begin position="24"/>
        <end position="46"/>
    </location>
</feature>
<feature type="transmembrane region" description="Helical" evidence="7">
    <location>
        <begin position="257"/>
        <end position="281"/>
    </location>
</feature>
<comment type="subcellular location">
    <subcellularLocation>
        <location evidence="1">Cell membrane</location>
        <topology evidence="1">Multi-pass membrane protein</topology>
    </subcellularLocation>
</comment>
<protein>
    <submittedName>
        <fullName evidence="8">MFS transporter</fullName>
    </submittedName>
</protein>
<feature type="transmembrane region" description="Helical" evidence="7">
    <location>
        <begin position="293"/>
        <end position="312"/>
    </location>
</feature>
<dbReference type="Gene3D" id="1.20.1250.20">
    <property type="entry name" value="MFS general substrate transporter like domains"/>
    <property type="match status" value="2"/>
</dbReference>
<evidence type="ECO:0000256" key="3">
    <source>
        <dbReference type="ARBA" id="ARBA00022475"/>
    </source>
</evidence>